<keyword evidence="4 6" id="KW-0520">NAD</keyword>
<comment type="caution">
    <text evidence="6">Lacks conserved residue(s) required for the propagation of feature annotation.</text>
</comment>
<protein>
    <recommendedName>
        <fullName evidence="6">FMN dependent NADH:quinone oxidoreductase</fullName>
        <ecNumber evidence="6">1.6.5.-</ecNumber>
    </recommendedName>
    <alternativeName>
        <fullName evidence="6">Azo-dye reductase</fullName>
    </alternativeName>
    <alternativeName>
        <fullName evidence="6">FMN-dependent NADH-azo compound oxidoreductase</fullName>
    </alternativeName>
    <alternativeName>
        <fullName evidence="6">FMN-dependent NADH-azoreductase</fullName>
        <ecNumber evidence="6">1.7.1.17</ecNumber>
    </alternativeName>
</protein>
<evidence type="ECO:0000256" key="6">
    <source>
        <dbReference type="HAMAP-Rule" id="MF_01216"/>
    </source>
</evidence>
<keyword evidence="3 6" id="KW-0560">Oxidoreductase</keyword>
<dbReference type="InterPro" id="IPR050104">
    <property type="entry name" value="FMN-dep_NADH:Q_OxRdtase_AzoR1"/>
</dbReference>
<comment type="function">
    <text evidence="6">Also exhibits azoreductase activity. Catalyzes the reductive cleavage of the azo bond in aromatic azo compounds to the corresponding amines.</text>
</comment>
<dbReference type="Proteomes" id="UP000706926">
    <property type="component" value="Unassembled WGS sequence"/>
</dbReference>
<comment type="catalytic activity">
    <reaction evidence="5">
        <text>N,N-dimethyl-1,4-phenylenediamine + anthranilate + 2 NAD(+) = 2-(4-dimethylaminophenyl)diazenylbenzoate + 2 NADH + 2 H(+)</text>
        <dbReference type="Rhea" id="RHEA:55872"/>
        <dbReference type="ChEBI" id="CHEBI:15378"/>
        <dbReference type="ChEBI" id="CHEBI:15783"/>
        <dbReference type="ChEBI" id="CHEBI:16567"/>
        <dbReference type="ChEBI" id="CHEBI:57540"/>
        <dbReference type="ChEBI" id="CHEBI:57945"/>
        <dbReference type="ChEBI" id="CHEBI:71579"/>
        <dbReference type="EC" id="1.7.1.17"/>
    </reaction>
    <physiologicalReaction direction="right-to-left" evidence="5">
        <dbReference type="Rhea" id="RHEA:55874"/>
    </physiologicalReaction>
</comment>
<name>A0ABS4FIM5_9BACL</name>
<dbReference type="InterPro" id="IPR029039">
    <property type="entry name" value="Flavoprotein-like_sf"/>
</dbReference>
<feature type="binding site" evidence="6">
    <location>
        <begin position="18"/>
        <end position="20"/>
    </location>
    <ligand>
        <name>FMN</name>
        <dbReference type="ChEBI" id="CHEBI:58210"/>
    </ligand>
</feature>
<dbReference type="PANTHER" id="PTHR43741">
    <property type="entry name" value="FMN-DEPENDENT NADH-AZOREDUCTASE 1"/>
    <property type="match status" value="1"/>
</dbReference>
<keyword evidence="2 6" id="KW-0288">FMN</keyword>
<comment type="subunit">
    <text evidence="6">Homodimer.</text>
</comment>
<dbReference type="Gene3D" id="3.40.50.360">
    <property type="match status" value="1"/>
</dbReference>
<comment type="caution">
    <text evidence="8">The sequence shown here is derived from an EMBL/GenBank/DDBJ whole genome shotgun (WGS) entry which is preliminary data.</text>
</comment>
<dbReference type="EMBL" id="JAGGKI010000020">
    <property type="protein sequence ID" value="MBP1896111.1"/>
    <property type="molecule type" value="Genomic_DNA"/>
</dbReference>
<evidence type="ECO:0000256" key="4">
    <source>
        <dbReference type="ARBA" id="ARBA00023027"/>
    </source>
</evidence>
<dbReference type="InterPro" id="IPR003680">
    <property type="entry name" value="Flavodoxin_fold"/>
</dbReference>
<evidence type="ECO:0000259" key="7">
    <source>
        <dbReference type="Pfam" id="PF02525"/>
    </source>
</evidence>
<keyword evidence="1 6" id="KW-0285">Flavoprotein</keyword>
<evidence type="ECO:0000256" key="3">
    <source>
        <dbReference type="ARBA" id="ARBA00023002"/>
    </source>
</evidence>
<evidence type="ECO:0000256" key="1">
    <source>
        <dbReference type="ARBA" id="ARBA00022630"/>
    </source>
</evidence>
<comment type="function">
    <text evidence="6">Quinone reductase that provides resistance to thiol-specific stress caused by electrophilic quinones.</text>
</comment>
<evidence type="ECO:0000256" key="2">
    <source>
        <dbReference type="ARBA" id="ARBA00022643"/>
    </source>
</evidence>
<accession>A0ABS4FIM5</accession>
<proteinExistence type="inferred from homology"/>
<feature type="domain" description="Flavodoxin-like fold" evidence="7">
    <location>
        <begin position="3"/>
        <end position="204"/>
    </location>
</feature>
<comment type="catalytic activity">
    <reaction evidence="6">
        <text>2 a quinone + NADH + H(+) = 2 a 1,4-benzosemiquinone + NAD(+)</text>
        <dbReference type="Rhea" id="RHEA:65952"/>
        <dbReference type="ChEBI" id="CHEBI:15378"/>
        <dbReference type="ChEBI" id="CHEBI:57540"/>
        <dbReference type="ChEBI" id="CHEBI:57945"/>
        <dbReference type="ChEBI" id="CHEBI:132124"/>
        <dbReference type="ChEBI" id="CHEBI:134225"/>
    </reaction>
</comment>
<comment type="cofactor">
    <cofactor evidence="6">
        <name>FMN</name>
        <dbReference type="ChEBI" id="CHEBI:58210"/>
    </cofactor>
    <text evidence="6">Binds 1 FMN per subunit.</text>
</comment>
<keyword evidence="9" id="KW-1185">Reference proteome</keyword>
<evidence type="ECO:0000256" key="5">
    <source>
        <dbReference type="ARBA" id="ARBA00048542"/>
    </source>
</evidence>
<reference evidence="8 9" key="1">
    <citation type="submission" date="2021-03" db="EMBL/GenBank/DDBJ databases">
        <title>Genomic Encyclopedia of Type Strains, Phase IV (KMG-IV): sequencing the most valuable type-strain genomes for metagenomic binning, comparative biology and taxonomic classification.</title>
        <authorList>
            <person name="Goeker M."/>
        </authorList>
    </citation>
    <scope>NUCLEOTIDE SEQUENCE [LARGE SCALE GENOMIC DNA]</scope>
    <source>
        <strain evidence="8 9">DSM 15596</strain>
    </source>
</reference>
<dbReference type="RefSeq" id="WP_210095556.1">
    <property type="nucleotide sequence ID" value="NZ_CP139098.1"/>
</dbReference>
<gene>
    <name evidence="6" type="primary">azoR</name>
    <name evidence="8" type="ORF">J2Z18_005225</name>
</gene>
<dbReference type="GO" id="GO:0016491">
    <property type="term" value="F:oxidoreductase activity"/>
    <property type="evidence" value="ECO:0007669"/>
    <property type="project" value="UniProtKB-KW"/>
</dbReference>
<evidence type="ECO:0000313" key="8">
    <source>
        <dbReference type="EMBL" id="MBP1896111.1"/>
    </source>
</evidence>
<organism evidence="8 9">
    <name type="scientific">Paenibacillus lactis</name>
    <dbReference type="NCBI Taxonomy" id="228574"/>
    <lineage>
        <taxon>Bacteria</taxon>
        <taxon>Bacillati</taxon>
        <taxon>Bacillota</taxon>
        <taxon>Bacilli</taxon>
        <taxon>Bacillales</taxon>
        <taxon>Paenibacillaceae</taxon>
        <taxon>Paenibacillus</taxon>
    </lineage>
</organism>
<dbReference type="SUPFAM" id="SSF52218">
    <property type="entry name" value="Flavoproteins"/>
    <property type="match status" value="1"/>
</dbReference>
<dbReference type="GeneID" id="95407103"/>
<sequence>MERVLVINAHPLVTSNHSLSLQVLNRFISKYRELNPDHELQQIDLYREEVPAITADMLNGWAKLETGERLTDVEENLMLRMSEILRQFKWASKYVIAMPLHNFNIPSKLKDYMDNIIIPKETFRYTENGSEGLLTDGRSVVVIQGSDGIYTNGDWYSEVEYSHQYLKSMFAFLGITDYRIIRAQGHAVLDRSEILAEAFQAAESAVLHWIRDEDLRTGITFRS</sequence>
<dbReference type="EC" id="1.7.1.17" evidence="6"/>
<dbReference type="EC" id="1.6.5.-" evidence="6"/>
<comment type="similarity">
    <text evidence="6">Belongs to the azoreductase type 1 family.</text>
</comment>
<evidence type="ECO:0000313" key="9">
    <source>
        <dbReference type="Proteomes" id="UP000706926"/>
    </source>
</evidence>
<dbReference type="Pfam" id="PF02525">
    <property type="entry name" value="Flavodoxin_2"/>
    <property type="match status" value="1"/>
</dbReference>
<dbReference type="PANTHER" id="PTHR43741:SF7">
    <property type="entry name" value="FMN-DEPENDENT NADH:QUINONE OXIDOREDUCTASE"/>
    <property type="match status" value="1"/>
</dbReference>
<dbReference type="InterPro" id="IPR023048">
    <property type="entry name" value="NADH:quinone_OxRdtase_FMN_depd"/>
</dbReference>
<dbReference type="HAMAP" id="MF_01216">
    <property type="entry name" value="Azoreductase_type1"/>
    <property type="match status" value="1"/>
</dbReference>